<keyword evidence="2" id="KW-1185">Reference proteome</keyword>
<name>A0AAD4UUE6_PRUDU</name>
<dbReference type="InterPro" id="IPR043502">
    <property type="entry name" value="DNA/RNA_pol_sf"/>
</dbReference>
<proteinExistence type="predicted"/>
<gene>
    <name evidence="1" type="ORF">L3X38_042032</name>
</gene>
<accession>A0AAD4UUE6</accession>
<dbReference type="EMBL" id="JAJFAZ020000008">
    <property type="protein sequence ID" value="KAI5312858.1"/>
    <property type="molecule type" value="Genomic_DNA"/>
</dbReference>
<organism evidence="1 2">
    <name type="scientific">Prunus dulcis</name>
    <name type="common">Almond</name>
    <name type="synonym">Amygdalus dulcis</name>
    <dbReference type="NCBI Taxonomy" id="3755"/>
    <lineage>
        <taxon>Eukaryota</taxon>
        <taxon>Viridiplantae</taxon>
        <taxon>Streptophyta</taxon>
        <taxon>Embryophyta</taxon>
        <taxon>Tracheophyta</taxon>
        <taxon>Spermatophyta</taxon>
        <taxon>Magnoliopsida</taxon>
        <taxon>eudicotyledons</taxon>
        <taxon>Gunneridae</taxon>
        <taxon>Pentapetalae</taxon>
        <taxon>rosids</taxon>
        <taxon>fabids</taxon>
        <taxon>Rosales</taxon>
        <taxon>Rosaceae</taxon>
        <taxon>Amygdaloideae</taxon>
        <taxon>Amygdaleae</taxon>
        <taxon>Prunus</taxon>
    </lineage>
</organism>
<reference evidence="1 2" key="1">
    <citation type="journal article" date="2022" name="G3 (Bethesda)">
        <title>Whole-genome sequence and methylome profiling of the almond [Prunus dulcis (Mill.) D.A. Webb] cultivar 'Nonpareil'.</title>
        <authorList>
            <person name="D'Amico-Willman K.M."/>
            <person name="Ouma W.Z."/>
            <person name="Meulia T."/>
            <person name="Sideli G.M."/>
            <person name="Gradziel T.M."/>
            <person name="Fresnedo-Ramirez J."/>
        </authorList>
    </citation>
    <scope>NUCLEOTIDE SEQUENCE [LARGE SCALE GENOMIC DNA]</scope>
    <source>
        <strain evidence="1">Clone GOH B32 T37-40</strain>
    </source>
</reference>
<dbReference type="AlphaFoldDB" id="A0AAD4UUE6"/>
<comment type="caution">
    <text evidence="1">The sequence shown here is derived from an EMBL/GenBank/DDBJ whole genome shotgun (WGS) entry which is preliminary data.</text>
</comment>
<dbReference type="SUPFAM" id="SSF56672">
    <property type="entry name" value="DNA/RNA polymerases"/>
    <property type="match status" value="1"/>
</dbReference>
<dbReference type="Proteomes" id="UP001054821">
    <property type="component" value="Chromosome 8"/>
</dbReference>
<protein>
    <submittedName>
        <fullName evidence="1">Uncharacterized protein</fullName>
    </submittedName>
</protein>
<sequence length="187" mass="21831">MSDTNIEEKQKAAVEDTLRRLYGFWVKRAAEHGSTANLVEFLHEGPENDALELEEVELAPSEMDDSNAKVQDPLLEINLETEDDHRLIYISGLMEPELRAKMKELLRELKDCFAWDYTEMPGLSRDLVEHRLPTVEDFKPFKQPSRRISVEVKLQVKEEIVRIVKAKFIRPARYVEWLSNIIPIIKK</sequence>
<evidence type="ECO:0000313" key="2">
    <source>
        <dbReference type="Proteomes" id="UP001054821"/>
    </source>
</evidence>
<evidence type="ECO:0000313" key="1">
    <source>
        <dbReference type="EMBL" id="KAI5312858.1"/>
    </source>
</evidence>
<dbReference type="Gene3D" id="3.10.10.10">
    <property type="entry name" value="HIV Type 1 Reverse Transcriptase, subunit A, domain 1"/>
    <property type="match status" value="1"/>
</dbReference>